<dbReference type="KEGG" id="mbur:EQU24_11875"/>
<evidence type="ECO:0000256" key="1">
    <source>
        <dbReference type="SAM" id="Phobius"/>
    </source>
</evidence>
<accession>A0A4P9UNE8</accession>
<feature type="domain" description="FecR protein" evidence="2">
    <location>
        <begin position="111"/>
        <end position="203"/>
    </location>
</feature>
<feature type="domain" description="FecR N-terminal" evidence="3">
    <location>
        <begin position="11"/>
        <end position="51"/>
    </location>
</feature>
<evidence type="ECO:0000313" key="6">
    <source>
        <dbReference type="Proteomes" id="UP000305881"/>
    </source>
</evidence>
<dbReference type="Pfam" id="PF16344">
    <property type="entry name" value="FecR_C"/>
    <property type="match status" value="1"/>
</dbReference>
<dbReference type="OrthoDB" id="9771237at2"/>
<keyword evidence="1" id="KW-0472">Membrane</keyword>
<keyword evidence="1" id="KW-0812">Transmembrane</keyword>
<organism evidence="5 6">
    <name type="scientific">Methylotuvimicrobium buryatense</name>
    <name type="common">Methylomicrobium buryatense</name>
    <dbReference type="NCBI Taxonomy" id="95641"/>
    <lineage>
        <taxon>Bacteria</taxon>
        <taxon>Pseudomonadati</taxon>
        <taxon>Pseudomonadota</taxon>
        <taxon>Gammaproteobacteria</taxon>
        <taxon>Methylococcales</taxon>
        <taxon>Methylococcaceae</taxon>
        <taxon>Methylotuvimicrobium</taxon>
    </lineage>
</organism>
<dbReference type="RefSeq" id="WP_017839293.1">
    <property type="nucleotide sequence ID" value="NZ_CP035467.1"/>
</dbReference>
<evidence type="ECO:0000259" key="2">
    <source>
        <dbReference type="Pfam" id="PF04773"/>
    </source>
</evidence>
<protein>
    <submittedName>
        <fullName evidence="5">FecR family protein</fullName>
    </submittedName>
</protein>
<dbReference type="PANTHER" id="PTHR30273:SF2">
    <property type="entry name" value="PROTEIN FECR"/>
    <property type="match status" value="1"/>
</dbReference>
<feature type="domain" description="Protein FecR C-terminal" evidence="4">
    <location>
        <begin position="248"/>
        <end position="307"/>
    </location>
</feature>
<evidence type="ECO:0000259" key="4">
    <source>
        <dbReference type="Pfam" id="PF16344"/>
    </source>
</evidence>
<reference evidence="6" key="1">
    <citation type="journal article" date="2019" name="J. Bacteriol.">
        <title>A Mutagenic Screen Identifies a TonB-Dependent Receptor Required for the Lanthanide Metal Switch in the Type I Methanotroph 'Methylotuvimicrobium buryatense' 5GB1C.</title>
        <authorList>
            <person name="Groom J.D."/>
            <person name="Ford S.M."/>
            <person name="Pesesky M.W."/>
            <person name="Lidstrom M.E."/>
        </authorList>
    </citation>
    <scope>NUCLEOTIDE SEQUENCE [LARGE SCALE GENOMIC DNA]</scope>
    <source>
        <strain evidence="6">5GB1C</strain>
    </source>
</reference>
<keyword evidence="1" id="KW-1133">Transmembrane helix</keyword>
<gene>
    <name evidence="5" type="ORF">EQU24_11875</name>
</gene>
<keyword evidence="6" id="KW-1185">Reference proteome</keyword>
<dbReference type="Gene3D" id="2.60.120.1440">
    <property type="match status" value="1"/>
</dbReference>
<dbReference type="PIRSF" id="PIRSF018266">
    <property type="entry name" value="FecR"/>
    <property type="match status" value="1"/>
</dbReference>
<name>A0A4P9UNE8_METBY</name>
<dbReference type="InterPro" id="IPR006860">
    <property type="entry name" value="FecR"/>
</dbReference>
<dbReference type="GO" id="GO:0016989">
    <property type="term" value="F:sigma factor antagonist activity"/>
    <property type="evidence" value="ECO:0007669"/>
    <property type="project" value="TreeGrafter"/>
</dbReference>
<dbReference type="PANTHER" id="PTHR30273">
    <property type="entry name" value="PERIPLASMIC SIGNAL SENSOR AND SIGMA FACTOR ACTIVATOR FECR-RELATED"/>
    <property type="match status" value="1"/>
</dbReference>
<dbReference type="InterPro" id="IPR012373">
    <property type="entry name" value="Ferrdict_sens_TM"/>
</dbReference>
<evidence type="ECO:0000313" key="5">
    <source>
        <dbReference type="EMBL" id="QCW82864.1"/>
    </source>
</evidence>
<dbReference type="Pfam" id="PF04773">
    <property type="entry name" value="FecR"/>
    <property type="match status" value="1"/>
</dbReference>
<feature type="transmembrane region" description="Helical" evidence="1">
    <location>
        <begin position="85"/>
        <end position="108"/>
    </location>
</feature>
<proteinExistence type="predicted"/>
<dbReference type="EMBL" id="CP035467">
    <property type="protein sequence ID" value="QCW82864.1"/>
    <property type="molecule type" value="Genomic_DNA"/>
</dbReference>
<dbReference type="Pfam" id="PF16220">
    <property type="entry name" value="DUF4880"/>
    <property type="match status" value="1"/>
</dbReference>
<evidence type="ECO:0000259" key="3">
    <source>
        <dbReference type="Pfam" id="PF16220"/>
    </source>
</evidence>
<dbReference type="InterPro" id="IPR032623">
    <property type="entry name" value="FecR_N"/>
</dbReference>
<sequence>MGPNNNDSIDEQAVTWFVRLRADNVSRQERASFIQWLEQAAEHRTAFYEICVMWGDEAFLQSLTDSANKHGIAPKPKKKRRIKTAIPLALAACFVLAVSLSGQLHVLLNADYSARQGELKTVQLEDGTTVMLNTDSAVAVKMEAGQRLVELLKGEVYFDVKPDRSRPFLVKADRSTTRVLGTRFFVHRKSDSDEIKVLSGRVEVSESRYGKKPLVLNNQESVTVYETTMGQLKKLDSKLTTSWINGVLVYENETLETVIDQINRYRFGVVYFRDERLRNLRINGRLRIKDSRDMLDVLQKTMDIKITYLTDWVVIVG</sequence>
<dbReference type="InterPro" id="IPR032508">
    <property type="entry name" value="FecR_C"/>
</dbReference>
<dbReference type="AlphaFoldDB" id="A0A4P9UNE8"/>
<dbReference type="STRING" id="675511.GCA_000341735_00663"/>
<dbReference type="Proteomes" id="UP000305881">
    <property type="component" value="Chromosome"/>
</dbReference>
<dbReference type="Gene3D" id="3.55.50.30">
    <property type="match status" value="1"/>
</dbReference>